<proteinExistence type="inferred from homology"/>
<keyword evidence="2 4" id="KW-0472">Membrane</keyword>
<comment type="subcellular location">
    <subcellularLocation>
        <location evidence="1 4">Cell outer membrane</location>
    </subcellularLocation>
</comment>
<feature type="domain" description="TonB-dependent receptor-like beta-barrel" evidence="6">
    <location>
        <begin position="464"/>
        <end position="952"/>
    </location>
</feature>
<dbReference type="Gene3D" id="2.40.170.20">
    <property type="entry name" value="TonB-dependent receptor, beta-barrel domain"/>
    <property type="match status" value="1"/>
</dbReference>
<dbReference type="InterPro" id="IPR010104">
    <property type="entry name" value="TonB_rcpt_bac"/>
</dbReference>
<evidence type="ECO:0000259" key="7">
    <source>
        <dbReference type="Pfam" id="PF07715"/>
    </source>
</evidence>
<dbReference type="Proteomes" id="UP001375382">
    <property type="component" value="Unassembled WGS sequence"/>
</dbReference>
<comment type="similarity">
    <text evidence="4">Belongs to the TonB-dependent receptor family.</text>
</comment>
<reference evidence="8 9" key="1">
    <citation type="journal article" date="2023" name="Ecotoxicol. Environ. Saf.">
        <title>Mercury remediation potential of mercury-resistant strain Rheinheimera metallidurans sp. nov. isolated from a municipal waste dumping site.</title>
        <authorList>
            <person name="Yadav V."/>
            <person name="Manjhi A."/>
            <person name="Vadakedath N."/>
        </authorList>
    </citation>
    <scope>NUCLEOTIDE SEQUENCE [LARGE SCALE GENOMIC DNA]</scope>
    <source>
        <strain evidence="8 9">E-49</strain>
    </source>
</reference>
<evidence type="ECO:0000256" key="1">
    <source>
        <dbReference type="ARBA" id="ARBA00004442"/>
    </source>
</evidence>
<keyword evidence="4" id="KW-0798">TonB box</keyword>
<keyword evidence="8" id="KW-0675">Receptor</keyword>
<feature type="domain" description="TonB-dependent receptor plug" evidence="7">
    <location>
        <begin position="60"/>
        <end position="163"/>
    </location>
</feature>
<dbReference type="NCBIfam" id="TIGR01782">
    <property type="entry name" value="TonB-Xanth-Caul"/>
    <property type="match status" value="1"/>
</dbReference>
<dbReference type="InterPro" id="IPR012910">
    <property type="entry name" value="Plug_dom"/>
</dbReference>
<protein>
    <submittedName>
        <fullName evidence="8">TonB-dependent receptor</fullName>
    </submittedName>
</protein>
<evidence type="ECO:0000256" key="4">
    <source>
        <dbReference type="RuleBase" id="RU003357"/>
    </source>
</evidence>
<evidence type="ECO:0000256" key="5">
    <source>
        <dbReference type="SAM" id="SignalP"/>
    </source>
</evidence>
<dbReference type="Gene3D" id="2.170.130.10">
    <property type="entry name" value="TonB-dependent receptor, plug domain"/>
    <property type="match status" value="1"/>
</dbReference>
<evidence type="ECO:0000256" key="2">
    <source>
        <dbReference type="ARBA" id="ARBA00023136"/>
    </source>
</evidence>
<sequence length="986" mass="107259">MKNLTFTKNRLASAIAMLLATSLVQAQDNNAAQNDAAGEEIEVIQVSGIRGSLIRSMNVKRQASGVVDAISAEEMGKFPDTNLAESLQRITGVTVSRANGEGSQITVRGFGPEFNLITLNGRQMPGTGNSRSYNLENLASDGVSSLEVYKTARAENPSGGLGATVNIITAKPLQTPGLRYSVSAKGIYDTSNKQNDDVTPEVSALFSDTFADDKFGVALSLSHQQRDFQRQEANIQGWQFQTNSNLPDLDAAMVIDNRPTDAEGNKQGVAFFPKDMNYGIDDVERERTNGQLTLQFAPVDNFIASLDYTVSQAITGVNTVGWGIWNEFGGNINAYELDANGTALFADISGNDGSFTASRNTTEVKARSVGLNLDWQISADWHVSLDYHDSDNKADNGADKGLGSAGQIILGSDKLISKIYDYRSGEIPQAAILWRNGSNELQPGEIDSNFSQFTHSPGKSAVKQLQLDTVWYNSVFAIPLTSIKAGFAVTDQTISGYSAWSGLRGGAGFSPSFTAILPDGMFTRHSTAGFLDQFAGGGLNMASPYYYSYDFDEAVARQQAYLTEALMGADAYVVDAYFDGIDSEGSVQEETSSIYLQSDWQFDIGRLPAQINASVRYEETDVTSNVRQKVPTQVVWASASEWITQYEAGDDTFLEVTGKHDVLLPMFDFRVELTDDVVARFSWGKSIARAPLGALAGGRALSGSPKIGARTGAEGNTNLQPFESTNLDLSLEYYYGEGSYASVGYFKKDVKNFLSNETVTVQYDELKDIYQGPRYLAAQQQLVAAGDSNPDIGDIYLQMLANGHGNANGVIEPAADDPLISWLVTRPYNSEDKSVDGVELALQHLFGDSGFGVGVNATFVDGDVKFDPQSLQVQSPLTGLSDSANLQLFYEADGLSVKATYAWRDNYLIGIGQGQGSSDAPPQFGRTFGQWDLSVNYDINENLTVFFEGINLNNETERGYGRFKEQFLFARQYGTRYALGVRYTFQ</sequence>
<dbReference type="PANTHER" id="PTHR40980:SF3">
    <property type="entry name" value="TONB-DEPENDENT RECEPTOR-LIKE BETA-BARREL DOMAIN-CONTAINING PROTEIN"/>
    <property type="match status" value="1"/>
</dbReference>
<evidence type="ECO:0000313" key="9">
    <source>
        <dbReference type="Proteomes" id="UP001375382"/>
    </source>
</evidence>
<evidence type="ECO:0000256" key="3">
    <source>
        <dbReference type="ARBA" id="ARBA00023237"/>
    </source>
</evidence>
<feature type="chain" id="PRO_5045766106" evidence="5">
    <location>
        <begin position="27"/>
        <end position="986"/>
    </location>
</feature>
<accession>A0ABU8C6T8</accession>
<dbReference type="SUPFAM" id="SSF56935">
    <property type="entry name" value="Porins"/>
    <property type="match status" value="1"/>
</dbReference>
<keyword evidence="3" id="KW-0998">Cell outer membrane</keyword>
<dbReference type="EMBL" id="JALAAR010000007">
    <property type="protein sequence ID" value="MEH8017638.1"/>
    <property type="molecule type" value="Genomic_DNA"/>
</dbReference>
<dbReference type="PANTHER" id="PTHR40980">
    <property type="entry name" value="PLUG DOMAIN-CONTAINING PROTEIN"/>
    <property type="match status" value="1"/>
</dbReference>
<dbReference type="InterPro" id="IPR036942">
    <property type="entry name" value="Beta-barrel_TonB_sf"/>
</dbReference>
<dbReference type="RefSeq" id="WP_335736048.1">
    <property type="nucleotide sequence ID" value="NZ_JALAAR010000007.1"/>
</dbReference>
<keyword evidence="5" id="KW-0732">Signal</keyword>
<evidence type="ECO:0000259" key="6">
    <source>
        <dbReference type="Pfam" id="PF00593"/>
    </source>
</evidence>
<organism evidence="8 9">
    <name type="scientific">Rheinheimera muenzenbergensis</name>
    <dbReference type="NCBI Taxonomy" id="1193628"/>
    <lineage>
        <taxon>Bacteria</taxon>
        <taxon>Pseudomonadati</taxon>
        <taxon>Pseudomonadota</taxon>
        <taxon>Gammaproteobacteria</taxon>
        <taxon>Chromatiales</taxon>
        <taxon>Chromatiaceae</taxon>
        <taxon>Rheinheimera</taxon>
    </lineage>
</organism>
<feature type="signal peptide" evidence="5">
    <location>
        <begin position="1"/>
        <end position="26"/>
    </location>
</feature>
<comment type="caution">
    <text evidence="8">The sequence shown here is derived from an EMBL/GenBank/DDBJ whole genome shotgun (WGS) entry which is preliminary data.</text>
</comment>
<gene>
    <name evidence="8" type="ORF">MN202_10355</name>
</gene>
<keyword evidence="9" id="KW-1185">Reference proteome</keyword>
<dbReference type="InterPro" id="IPR000531">
    <property type="entry name" value="Beta-barrel_TonB"/>
</dbReference>
<dbReference type="Pfam" id="PF07715">
    <property type="entry name" value="Plug"/>
    <property type="match status" value="1"/>
</dbReference>
<dbReference type="InterPro" id="IPR037066">
    <property type="entry name" value="Plug_dom_sf"/>
</dbReference>
<name>A0ABU8C6T8_9GAMM</name>
<evidence type="ECO:0000313" key="8">
    <source>
        <dbReference type="EMBL" id="MEH8017638.1"/>
    </source>
</evidence>
<dbReference type="Pfam" id="PF00593">
    <property type="entry name" value="TonB_dep_Rec_b-barrel"/>
    <property type="match status" value="1"/>
</dbReference>